<dbReference type="EMBL" id="NHYD01003335">
    <property type="protein sequence ID" value="PPQ80362.1"/>
    <property type="molecule type" value="Genomic_DNA"/>
</dbReference>
<dbReference type="AlphaFoldDB" id="A0A409WPD9"/>
<evidence type="ECO:0000313" key="3">
    <source>
        <dbReference type="EMBL" id="PPQ80362.1"/>
    </source>
</evidence>
<keyword evidence="4" id="KW-1185">Reference proteome</keyword>
<reference evidence="3 4" key="1">
    <citation type="journal article" date="2018" name="Evol. Lett.">
        <title>Horizontal gene cluster transfer increased hallucinogenic mushroom diversity.</title>
        <authorList>
            <person name="Reynolds H.T."/>
            <person name="Vijayakumar V."/>
            <person name="Gluck-Thaler E."/>
            <person name="Korotkin H.B."/>
            <person name="Matheny P.B."/>
            <person name="Slot J.C."/>
        </authorList>
    </citation>
    <scope>NUCLEOTIDE SEQUENCE [LARGE SCALE GENOMIC DNA]</scope>
    <source>
        <strain evidence="3 4">2631</strain>
    </source>
</reference>
<dbReference type="PROSITE" id="PS51111">
    <property type="entry name" value="REJ"/>
    <property type="match status" value="1"/>
</dbReference>
<dbReference type="STRING" id="93625.A0A409WPD9"/>
<dbReference type="InParanoid" id="A0A409WPD9"/>
<evidence type="ECO:0000256" key="1">
    <source>
        <dbReference type="SAM" id="MobiDB-lite"/>
    </source>
</evidence>
<dbReference type="InterPro" id="IPR014010">
    <property type="entry name" value="REJ_dom"/>
</dbReference>
<evidence type="ECO:0000313" key="4">
    <source>
        <dbReference type="Proteomes" id="UP000283269"/>
    </source>
</evidence>
<organism evidence="3 4">
    <name type="scientific">Psilocybe cyanescens</name>
    <dbReference type="NCBI Taxonomy" id="93625"/>
    <lineage>
        <taxon>Eukaryota</taxon>
        <taxon>Fungi</taxon>
        <taxon>Dikarya</taxon>
        <taxon>Basidiomycota</taxon>
        <taxon>Agaricomycotina</taxon>
        <taxon>Agaricomycetes</taxon>
        <taxon>Agaricomycetidae</taxon>
        <taxon>Agaricales</taxon>
        <taxon>Agaricineae</taxon>
        <taxon>Strophariaceae</taxon>
        <taxon>Psilocybe</taxon>
    </lineage>
</organism>
<sequence length="164" mass="16855">METSIFDLARSKGAVSALLYSVFSQACIINPEYSDSATFNHVFDVFAAQTSATSHLVVFQFDQLSGDRKLSDYDSQMLNDSAADITLSIKEGSPVANGFLLASLSAFNSTDAAGTGVITPSLSSSSSSLPSSTLSSSSPSPSTTSGTSLSARLSSGALSLVLTT</sequence>
<proteinExistence type="predicted"/>
<feature type="domain" description="REJ" evidence="2">
    <location>
        <begin position="1"/>
        <end position="164"/>
    </location>
</feature>
<accession>A0A409WPD9</accession>
<dbReference type="Proteomes" id="UP000283269">
    <property type="component" value="Unassembled WGS sequence"/>
</dbReference>
<feature type="region of interest" description="Disordered" evidence="1">
    <location>
        <begin position="122"/>
        <end position="150"/>
    </location>
</feature>
<dbReference type="OrthoDB" id="8062037at2759"/>
<name>A0A409WPD9_PSICY</name>
<dbReference type="GO" id="GO:0016020">
    <property type="term" value="C:membrane"/>
    <property type="evidence" value="ECO:0007669"/>
    <property type="project" value="UniProtKB-SubCell"/>
</dbReference>
<protein>
    <recommendedName>
        <fullName evidence="2">REJ domain-containing protein</fullName>
    </recommendedName>
</protein>
<evidence type="ECO:0000259" key="2">
    <source>
        <dbReference type="PROSITE" id="PS51111"/>
    </source>
</evidence>
<comment type="caution">
    <text evidence="3">The sequence shown here is derived from an EMBL/GenBank/DDBJ whole genome shotgun (WGS) entry which is preliminary data.</text>
</comment>
<gene>
    <name evidence="3" type="ORF">CVT25_003645</name>
</gene>